<name>A0AAP2GJK3_9BACT</name>
<evidence type="ECO:0000313" key="2">
    <source>
        <dbReference type="Proteomes" id="UP001319200"/>
    </source>
</evidence>
<organism evidence="1 2">
    <name type="scientific">Chryseosolibacter histidini</name>
    <dbReference type="NCBI Taxonomy" id="2782349"/>
    <lineage>
        <taxon>Bacteria</taxon>
        <taxon>Pseudomonadati</taxon>
        <taxon>Bacteroidota</taxon>
        <taxon>Cytophagia</taxon>
        <taxon>Cytophagales</taxon>
        <taxon>Chryseotaleaceae</taxon>
        <taxon>Chryseosolibacter</taxon>
    </lineage>
</organism>
<reference evidence="1 2" key="1">
    <citation type="submission" date="2021-05" db="EMBL/GenBank/DDBJ databases">
        <title>A Polyphasic approach of four new species of the genus Ohtaekwangia: Ohtaekwangia histidinii sp. nov., Ohtaekwangia cretensis sp. nov., Ohtaekwangia indiensis sp. nov., Ohtaekwangia reichenbachii sp. nov. from diverse environment.</title>
        <authorList>
            <person name="Octaviana S."/>
        </authorList>
    </citation>
    <scope>NUCLEOTIDE SEQUENCE [LARGE SCALE GENOMIC DNA]</scope>
    <source>
        <strain evidence="1 2">PWU4</strain>
    </source>
</reference>
<comment type="caution">
    <text evidence="1">The sequence shown here is derived from an EMBL/GenBank/DDBJ whole genome shotgun (WGS) entry which is preliminary data.</text>
</comment>
<proteinExistence type="predicted"/>
<sequence>MALVFSVQAHGQELYILNEPASSVPKGVWGLRVFSQNYKEYSTTRSLHALRVMYGATPKLSLMATASISNHHDRKLPKDLINHTHVGNQTNYYTAAIKRGVHYPYQFNGIYLFAKYRFITRDDKNKHFRMAAYADWSNVGVAHDEAEPNLMDDTGGYGFGIISTWLKNRFAASLTTGFIKPGSYSEMQRDITGGPDLPTKIQYGNAIKYNLSFGYRLYPKKYEGYEQVNWNLYIELIGKTYDAATVVQNGTEITARTSALKKGSYMEIYPGIQRIINSNTRIEFCYGFELIGYSYVHFTPLWTIGIQRYFYQVRGTK</sequence>
<gene>
    <name evidence="1" type="ORF">KK083_14545</name>
</gene>
<accession>A0AAP2GJK3</accession>
<protein>
    <submittedName>
        <fullName evidence="1">Uncharacterized protein</fullName>
    </submittedName>
</protein>
<dbReference type="EMBL" id="JAHESF010000013">
    <property type="protein sequence ID" value="MBT1698109.1"/>
    <property type="molecule type" value="Genomic_DNA"/>
</dbReference>
<dbReference type="AlphaFoldDB" id="A0AAP2GJK3"/>
<evidence type="ECO:0000313" key="1">
    <source>
        <dbReference type="EMBL" id="MBT1698109.1"/>
    </source>
</evidence>
<keyword evidence="2" id="KW-1185">Reference proteome</keyword>
<dbReference type="Proteomes" id="UP001319200">
    <property type="component" value="Unassembled WGS sequence"/>
</dbReference>